<organism evidence="3 4">
    <name type="scientific">Streptomyces pacificus</name>
    <dbReference type="NCBI Taxonomy" id="2705029"/>
    <lineage>
        <taxon>Bacteria</taxon>
        <taxon>Bacillati</taxon>
        <taxon>Actinomycetota</taxon>
        <taxon>Actinomycetes</taxon>
        <taxon>Kitasatosporales</taxon>
        <taxon>Streptomycetaceae</taxon>
        <taxon>Streptomyces</taxon>
    </lineage>
</organism>
<keyword evidence="4" id="KW-1185">Reference proteome</keyword>
<dbReference type="EMBL" id="BLLG01000006">
    <property type="protein sequence ID" value="GFH36461.1"/>
    <property type="molecule type" value="Genomic_DNA"/>
</dbReference>
<comment type="caution">
    <text evidence="3">The sequence shown here is derived from an EMBL/GenBank/DDBJ whole genome shotgun (WGS) entry which is preliminary data.</text>
</comment>
<sequence>MMLPVGNKKQPPTGICDAARIRRLGRPGGSHQTVPPPGPRSTPGRGPADRPRPTAPGRPPPAGRGRRRRGATGGRARPPRSLGSLAPMYGYDQTPGGQQHYGPPPQQPMSGVGMPGAGYGEQPLYPEPSPPSLADAVRAFTTGSLSAEDFQQIFATSKVYCPRGDNPGFLALHNTQQPVIPMFSSLKELRRYAGKESKYFVITGAEVIDLLPTGYGFVLDMEGEHRMVFDAKSVEQMVDFAMRRMYG</sequence>
<evidence type="ECO:0000256" key="1">
    <source>
        <dbReference type="SAM" id="MobiDB-lite"/>
    </source>
</evidence>
<accession>A0A6A0AVU4</accession>
<name>A0A6A0AVU4_9ACTN</name>
<dbReference type="InterPro" id="IPR009839">
    <property type="entry name" value="SseB_N"/>
</dbReference>
<dbReference type="Pfam" id="PF07179">
    <property type="entry name" value="SseB"/>
    <property type="match status" value="1"/>
</dbReference>
<protein>
    <recommendedName>
        <fullName evidence="2">SseB protein N-terminal domain-containing protein</fullName>
    </recommendedName>
</protein>
<evidence type="ECO:0000313" key="4">
    <source>
        <dbReference type="Proteomes" id="UP000484988"/>
    </source>
</evidence>
<evidence type="ECO:0000313" key="3">
    <source>
        <dbReference type="EMBL" id="GFH36461.1"/>
    </source>
</evidence>
<feature type="compositionally biased region" description="Pro residues" evidence="1">
    <location>
        <begin position="53"/>
        <end position="62"/>
    </location>
</feature>
<feature type="region of interest" description="Disordered" evidence="1">
    <location>
        <begin position="1"/>
        <end position="107"/>
    </location>
</feature>
<evidence type="ECO:0000259" key="2">
    <source>
        <dbReference type="Pfam" id="PF07179"/>
    </source>
</evidence>
<proteinExistence type="predicted"/>
<dbReference type="AlphaFoldDB" id="A0A6A0AVU4"/>
<dbReference type="Proteomes" id="UP000484988">
    <property type="component" value="Unassembled WGS sequence"/>
</dbReference>
<reference evidence="3 4" key="1">
    <citation type="submission" date="2020-02" db="EMBL/GenBank/DDBJ databases">
        <title>Whole Genome Shotgun Sequence of Streptomyces sp. strain CWH03.</title>
        <authorList>
            <person name="Dohra H."/>
            <person name="Kodani S."/>
            <person name="Yamamura H."/>
        </authorList>
    </citation>
    <scope>NUCLEOTIDE SEQUENCE [LARGE SCALE GENOMIC DNA]</scope>
    <source>
        <strain evidence="3 4">CWH03</strain>
    </source>
</reference>
<feature type="domain" description="SseB protein N-terminal" evidence="2">
    <location>
        <begin position="138"/>
        <end position="235"/>
    </location>
</feature>
<gene>
    <name evidence="3" type="ORF">SCWH03_26890</name>
</gene>